<dbReference type="GO" id="GO:0005096">
    <property type="term" value="F:GTPase activator activity"/>
    <property type="evidence" value="ECO:0007669"/>
    <property type="project" value="InterPro"/>
</dbReference>
<evidence type="ECO:0000259" key="4">
    <source>
        <dbReference type="Pfam" id="PF12612"/>
    </source>
</evidence>
<proteinExistence type="inferred from homology"/>
<dbReference type="Proteomes" id="UP000075886">
    <property type="component" value="Unassembled WGS sequence"/>
</dbReference>
<protein>
    <recommendedName>
        <fullName evidence="2">Tubulin-specific chaperone D</fullName>
    </recommendedName>
</protein>
<dbReference type="InterPro" id="IPR058033">
    <property type="entry name" value="ARM_TBCD_2nd"/>
</dbReference>
<evidence type="ECO:0000259" key="5">
    <source>
        <dbReference type="Pfam" id="PF25767"/>
    </source>
</evidence>
<dbReference type="GO" id="GO:0007021">
    <property type="term" value="P:tubulin complex assembly"/>
    <property type="evidence" value="ECO:0007669"/>
    <property type="project" value="InterPro"/>
</dbReference>
<dbReference type="AlphaFoldDB" id="A0A182QM08"/>
<dbReference type="GO" id="GO:0048487">
    <property type="term" value="F:beta-tubulin binding"/>
    <property type="evidence" value="ECO:0007669"/>
    <property type="project" value="InterPro"/>
</dbReference>
<evidence type="ECO:0000256" key="1">
    <source>
        <dbReference type="ARBA" id="ARBA00006853"/>
    </source>
</evidence>
<keyword evidence="7" id="KW-1185">Reference proteome</keyword>
<accession>A0A182QM08</accession>
<comment type="similarity">
    <text evidence="1">Belongs to the TBCD family.</text>
</comment>
<reference evidence="7" key="1">
    <citation type="submission" date="2014-01" db="EMBL/GenBank/DDBJ databases">
        <title>The Genome Sequence of Anopheles farauti FAR1 (V2).</title>
        <authorList>
            <consortium name="The Broad Institute Genomics Platform"/>
            <person name="Neafsey D.E."/>
            <person name="Besansky N."/>
            <person name="Howell P."/>
            <person name="Walton C."/>
            <person name="Young S.K."/>
            <person name="Zeng Q."/>
            <person name="Gargeya S."/>
            <person name="Fitzgerald M."/>
            <person name="Haas B."/>
            <person name="Abouelleil A."/>
            <person name="Allen A.W."/>
            <person name="Alvarado L."/>
            <person name="Arachchi H.M."/>
            <person name="Berlin A.M."/>
            <person name="Chapman S.B."/>
            <person name="Gainer-Dewar J."/>
            <person name="Goldberg J."/>
            <person name="Griggs A."/>
            <person name="Gujja S."/>
            <person name="Hansen M."/>
            <person name="Howarth C."/>
            <person name="Imamovic A."/>
            <person name="Ireland A."/>
            <person name="Larimer J."/>
            <person name="McCowan C."/>
            <person name="Murphy C."/>
            <person name="Pearson M."/>
            <person name="Poon T.W."/>
            <person name="Priest M."/>
            <person name="Roberts A."/>
            <person name="Saif S."/>
            <person name="Shea T."/>
            <person name="Sisk P."/>
            <person name="Sykes S."/>
            <person name="Wortman J."/>
            <person name="Nusbaum C."/>
            <person name="Birren B."/>
        </authorList>
    </citation>
    <scope>NUCLEOTIDE SEQUENCE [LARGE SCALE GENOMIC DNA]</scope>
    <source>
        <strain evidence="7">FAR1</strain>
    </source>
</reference>
<dbReference type="Pfam" id="PF23579">
    <property type="entry name" value="ARM_TBCD"/>
    <property type="match status" value="1"/>
</dbReference>
<dbReference type="InterPro" id="IPR022577">
    <property type="entry name" value="TBCD_C"/>
</dbReference>
<keyword evidence="3" id="KW-0143">Chaperone</keyword>
<dbReference type="PANTHER" id="PTHR12658">
    <property type="entry name" value="BETA-TUBULIN COFACTOR D"/>
    <property type="match status" value="1"/>
</dbReference>
<dbReference type="GO" id="GO:0000226">
    <property type="term" value="P:microtubule cytoskeleton organization"/>
    <property type="evidence" value="ECO:0007669"/>
    <property type="project" value="TreeGrafter"/>
</dbReference>
<dbReference type="InterPro" id="IPR016024">
    <property type="entry name" value="ARM-type_fold"/>
</dbReference>
<dbReference type="FunFam" id="1.25.10.10:FF:000777">
    <property type="entry name" value="AGAP004782-PA-like protein"/>
    <property type="match status" value="1"/>
</dbReference>
<feature type="domain" description="Tubulin-folding cofactor D C-terminal" evidence="4">
    <location>
        <begin position="882"/>
        <end position="1066"/>
    </location>
</feature>
<dbReference type="SUPFAM" id="SSF48371">
    <property type="entry name" value="ARM repeat"/>
    <property type="match status" value="2"/>
</dbReference>
<dbReference type="InterPro" id="IPR033162">
    <property type="entry name" value="TBCD"/>
</dbReference>
<dbReference type="InterPro" id="IPR011989">
    <property type="entry name" value="ARM-like"/>
</dbReference>
<dbReference type="Pfam" id="PF25767">
    <property type="entry name" value="ARM_TBCD_2nd"/>
    <property type="match status" value="1"/>
</dbReference>
<reference evidence="6" key="2">
    <citation type="submission" date="2020-05" db="UniProtKB">
        <authorList>
            <consortium name="EnsemblMetazoa"/>
        </authorList>
    </citation>
    <scope>IDENTIFICATION</scope>
    <source>
        <strain evidence="6">FAR1</strain>
    </source>
</reference>
<dbReference type="GO" id="GO:0016328">
    <property type="term" value="C:lateral plasma membrane"/>
    <property type="evidence" value="ECO:0007669"/>
    <property type="project" value="TreeGrafter"/>
</dbReference>
<evidence type="ECO:0000313" key="7">
    <source>
        <dbReference type="Proteomes" id="UP000075886"/>
    </source>
</evidence>
<evidence type="ECO:0000256" key="3">
    <source>
        <dbReference type="ARBA" id="ARBA00023186"/>
    </source>
</evidence>
<dbReference type="GO" id="GO:0007023">
    <property type="term" value="P:post-chaperonin tubulin folding pathway"/>
    <property type="evidence" value="ECO:0007669"/>
    <property type="project" value="InterPro"/>
</dbReference>
<organism evidence="6 7">
    <name type="scientific">Anopheles farauti</name>
    <dbReference type="NCBI Taxonomy" id="69004"/>
    <lineage>
        <taxon>Eukaryota</taxon>
        <taxon>Metazoa</taxon>
        <taxon>Ecdysozoa</taxon>
        <taxon>Arthropoda</taxon>
        <taxon>Hexapoda</taxon>
        <taxon>Insecta</taxon>
        <taxon>Pterygota</taxon>
        <taxon>Neoptera</taxon>
        <taxon>Endopterygota</taxon>
        <taxon>Diptera</taxon>
        <taxon>Nematocera</taxon>
        <taxon>Culicoidea</taxon>
        <taxon>Culicidae</taxon>
        <taxon>Anophelinae</taxon>
        <taxon>Anopheles</taxon>
    </lineage>
</organism>
<dbReference type="EMBL" id="AXCN02001908">
    <property type="status" value="NOT_ANNOTATED_CDS"/>
    <property type="molecule type" value="Genomic_DNA"/>
</dbReference>
<evidence type="ECO:0000313" key="6">
    <source>
        <dbReference type="EnsemblMetazoa" id="AFAF012885-PA"/>
    </source>
</evidence>
<dbReference type="EnsemblMetazoa" id="AFAF012885-RA">
    <property type="protein sequence ID" value="AFAF012885-PA"/>
    <property type="gene ID" value="AFAF012885"/>
</dbReference>
<dbReference type="GO" id="GO:0034333">
    <property type="term" value="P:adherens junction assembly"/>
    <property type="evidence" value="ECO:0007669"/>
    <property type="project" value="TreeGrafter"/>
</dbReference>
<dbReference type="STRING" id="69004.A0A182QM08"/>
<dbReference type="PANTHER" id="PTHR12658:SF0">
    <property type="entry name" value="TUBULIN-SPECIFIC CHAPERONE D"/>
    <property type="match status" value="1"/>
</dbReference>
<dbReference type="Gene3D" id="1.25.10.10">
    <property type="entry name" value="Leucine-rich Repeat Variant"/>
    <property type="match status" value="2"/>
</dbReference>
<dbReference type="GO" id="GO:0070830">
    <property type="term" value="P:bicellular tight junction assembly"/>
    <property type="evidence" value="ECO:0007669"/>
    <property type="project" value="TreeGrafter"/>
</dbReference>
<evidence type="ECO:0000256" key="2">
    <source>
        <dbReference type="ARBA" id="ARBA00015003"/>
    </source>
</evidence>
<sequence>MAEMSIDDCKGDDGPQNVLDAFQENDKLRVFKLIDELRDESVTDDDFERAYEEYAAIFSKYQEQPHLLDRNLEEIVNKIIPSLQDPDTVATVKHRASKYLYQICKVRTFKAFVKNLPHEVRYLPFVLCLVEQQNLDDWQNWETRYMGLLWLSLLVLNPFDLSRLDTSDADCPTTMERIYDLCKANCLKDDSCTPVAAFLVARFVIRNDVKMVYLEKIFDWASTVNKTYGSDTKIGPLTAIACILKHGKREDLLPYVKQLSNWILHLDYDTISKDFKIYKTCIKICQRLGLVLLPPKIAKWRYQRGARSLLANVQKTVTLASLKEVQETESLPECTEEEDVDDEEVPADIEEIIERLLLGLKGNSTIVRWSSAKGIGRITNRLPKLLGDEVVSSVIELLNPLEQDDAWHGACLALAELAKRGLLLPSRLSEIVPLLLQALVYDEIQGYRNVGQNIRDAACYMCWAFARAYHPSVLQPFVERIASALLVTAVFDREINCRRAASAAFQESVGRLGNFPHGIDILTTADFFSVAVRSYAFLHISEYIAKFDEYKYTLIDHLISRKINHWDTNIRELSAQALSNLTKHAPQYMRDTIVPQLFQLAESTELNTRHGAVLALGEVIRALDTLSHHPTPSAANTSESFVTDEMSELAGMLIGKYRQRGQFKGMSGTYMKHGCASFIRNCSEALLPITKREYIESWQLLLDESIVDEKSTTREQATLAFSKFCDAYYKTETVERLGGLIDNYIREMRETQIEHKAQGIVSALGALPLFMLELRLHEIVDVIDVKTVVPEMFAVGYNHSELRRDCVRALMKMVDTIGFEHSAKSNDILRGPVFGCYLRALEEYALDNRGDIGSWVRESAINAIYAFLTKCPGSLLTAELVQNAMVAIAKQAVERIDKIRAVAGKAFTSLVYHEPPIQYVEHRQDLQRIFPRDTSDVLWLFPHHTFPMFIELLGIPAYVERVSAGLILSVGAPTESLHTCASKILNDYLKSHQSFIETFGAVVLKILKEKTIKDTLFITSTFQFLAELLNSSANAKVLLVAAEGSNVDFAEPIFNLVNDLVAQTKKHIDSIPVYCALMLAPKICKRVLSKLVVYLGMLCVNIRRETALKMYETLLVYGDQTSIPEDNLDEVLVCLSEEKWDGELDEARQIRNRLCLLMGIKPPVTKVKK</sequence>
<feature type="domain" description="Tubulin-folding cofactor D ARM repeats" evidence="5">
    <location>
        <begin position="278"/>
        <end position="519"/>
    </location>
</feature>
<dbReference type="Pfam" id="PF12612">
    <property type="entry name" value="TFCD_C"/>
    <property type="match status" value="1"/>
</dbReference>
<dbReference type="VEuPathDB" id="VectorBase:AFAF012885"/>
<name>A0A182QM08_9DIPT</name>